<sequence length="127" mass="15264">MNQTSSESIIQFVTYLSPACRMRMKDDLQGILNIHHLAQHNTQTILKHHRFAFTLKRIMHYRIFQYRNVCNKELIVKVQYSRHLFREEIQINAWYDFHDVDLTFLEMLLESIQTLPLTPSSYLDYAS</sequence>
<dbReference type="EMBL" id="ASWO01000005">
    <property type="protein sequence ID" value="EOT84026.1"/>
    <property type="molecule type" value="Genomic_DNA"/>
</dbReference>
<dbReference type="RefSeq" id="WP_016185379.1">
    <property type="nucleotide sequence ID" value="NZ_ASWO01000005.1"/>
</dbReference>
<comment type="caution">
    <text evidence="1">The sequence shown here is derived from an EMBL/GenBank/DDBJ whole genome shotgun (WGS) entry which is preliminary data.</text>
</comment>
<evidence type="ECO:0000313" key="2">
    <source>
        <dbReference type="Proteomes" id="UP000015961"/>
    </source>
</evidence>
<evidence type="ECO:0000313" key="1">
    <source>
        <dbReference type="EMBL" id="EOT84026.1"/>
    </source>
</evidence>
<organism evidence="1 2">
    <name type="scientific">Enterococcus sulfureus ATCC 49903</name>
    <dbReference type="NCBI Taxonomy" id="1140003"/>
    <lineage>
        <taxon>Bacteria</taxon>
        <taxon>Bacillati</taxon>
        <taxon>Bacillota</taxon>
        <taxon>Bacilli</taxon>
        <taxon>Lactobacillales</taxon>
        <taxon>Enterococcaceae</taxon>
        <taxon>Enterococcus</taxon>
    </lineage>
</organism>
<dbReference type="AlphaFoldDB" id="S0L5G7"/>
<reference evidence="1 2" key="1">
    <citation type="submission" date="2013-03" db="EMBL/GenBank/DDBJ databases">
        <title>The Genome Sequence of Enterococcus sulfureus ATCC_49903 (PacBio/Illumina hybrid assembly).</title>
        <authorList>
            <consortium name="The Broad Institute Genomics Platform"/>
            <consortium name="The Broad Institute Genome Sequencing Center for Infectious Disease"/>
            <person name="Earl A."/>
            <person name="Russ C."/>
            <person name="Gilmore M."/>
            <person name="Surin D."/>
            <person name="Walker B."/>
            <person name="Young S."/>
            <person name="Zeng Q."/>
            <person name="Gargeya S."/>
            <person name="Fitzgerald M."/>
            <person name="Haas B."/>
            <person name="Abouelleil A."/>
            <person name="Allen A.W."/>
            <person name="Alvarado L."/>
            <person name="Arachchi H.M."/>
            <person name="Berlin A.M."/>
            <person name="Chapman S.B."/>
            <person name="Gainer-Dewar J."/>
            <person name="Goldberg J."/>
            <person name="Griggs A."/>
            <person name="Gujja S."/>
            <person name="Hansen M."/>
            <person name="Howarth C."/>
            <person name="Imamovic A."/>
            <person name="Ireland A."/>
            <person name="Larimer J."/>
            <person name="McCowan C."/>
            <person name="Murphy C."/>
            <person name="Pearson M."/>
            <person name="Poon T.W."/>
            <person name="Priest M."/>
            <person name="Roberts A."/>
            <person name="Saif S."/>
            <person name="Shea T."/>
            <person name="Sisk P."/>
            <person name="Sykes S."/>
            <person name="Wortman J."/>
            <person name="Nusbaum C."/>
            <person name="Birren B."/>
        </authorList>
    </citation>
    <scope>NUCLEOTIDE SEQUENCE [LARGE SCALE GENOMIC DNA]</scope>
    <source>
        <strain evidence="1 2">ATCC 49903</strain>
    </source>
</reference>
<gene>
    <name evidence="1" type="ORF">I573_01751</name>
</gene>
<dbReference type="PATRIC" id="fig|1140003.3.peg.883"/>
<name>S0L5G7_9ENTE</name>
<protein>
    <submittedName>
        <fullName evidence="1">Uncharacterized protein</fullName>
    </submittedName>
</protein>
<proteinExistence type="predicted"/>
<dbReference type="STRING" id="1140003.OMY_00927"/>
<dbReference type="Proteomes" id="UP000015961">
    <property type="component" value="Unassembled WGS sequence"/>
</dbReference>
<accession>S0L5G7</accession>
<keyword evidence="2" id="KW-1185">Reference proteome</keyword>